<keyword evidence="3" id="KW-1185">Reference proteome</keyword>
<sequence>MEYVLTFVNIQHNHAISPSMTKTLRKNRELSLHAKRIAEINDQAGLYEERDRWVLIFLSNSFWVGMRITQMSESMHAFMKGYLTSKSNLQQFVTQYDNRLANKAQQEYELDVASFNTIIPCATASAIEKQFRLC</sequence>
<gene>
    <name evidence="2" type="ORF">Ahy_B01g056388</name>
</gene>
<dbReference type="PANTHER" id="PTHR31669">
    <property type="entry name" value="PROTEIN FAR1-RELATED SEQUENCE 10-RELATED"/>
    <property type="match status" value="1"/>
</dbReference>
<evidence type="ECO:0000313" key="2">
    <source>
        <dbReference type="EMBL" id="RYR31568.1"/>
    </source>
</evidence>
<dbReference type="GO" id="GO:0005634">
    <property type="term" value="C:nucleus"/>
    <property type="evidence" value="ECO:0007669"/>
    <property type="project" value="UniProtKB-SubCell"/>
</dbReference>
<dbReference type="PANTHER" id="PTHR31669:SF283">
    <property type="entry name" value="PROTEIN FAR1-RELATED SEQUENCE"/>
    <property type="match status" value="1"/>
</dbReference>
<name>A0A445AYS2_ARAHY</name>
<comment type="similarity">
    <text evidence="1">Belongs to the FHY3/FAR1 family.</text>
</comment>
<dbReference type="Proteomes" id="UP000289738">
    <property type="component" value="Chromosome B01"/>
</dbReference>
<reference evidence="2 3" key="1">
    <citation type="submission" date="2019-01" db="EMBL/GenBank/DDBJ databases">
        <title>Sequencing of cultivated peanut Arachis hypogaea provides insights into genome evolution and oil improvement.</title>
        <authorList>
            <person name="Chen X."/>
        </authorList>
    </citation>
    <scope>NUCLEOTIDE SEQUENCE [LARGE SCALE GENOMIC DNA]</scope>
    <source>
        <strain evidence="3">cv. Fuhuasheng</strain>
        <tissue evidence="2">Leaves</tissue>
    </source>
</reference>
<keyword evidence="1" id="KW-0863">Zinc-finger</keyword>
<dbReference type="GO" id="GO:0006355">
    <property type="term" value="P:regulation of DNA-templated transcription"/>
    <property type="evidence" value="ECO:0007669"/>
    <property type="project" value="UniProtKB-UniRule"/>
</dbReference>
<dbReference type="EMBL" id="SDMP01000011">
    <property type="protein sequence ID" value="RYR31568.1"/>
    <property type="molecule type" value="Genomic_DNA"/>
</dbReference>
<keyword evidence="1" id="KW-0539">Nucleus</keyword>
<dbReference type="GO" id="GO:0008270">
    <property type="term" value="F:zinc ion binding"/>
    <property type="evidence" value="ECO:0007669"/>
    <property type="project" value="UniProtKB-UniRule"/>
</dbReference>
<comment type="subcellular location">
    <subcellularLocation>
        <location evidence="1">Nucleus</location>
    </subcellularLocation>
</comment>
<accession>A0A445AYS2</accession>
<evidence type="ECO:0000256" key="1">
    <source>
        <dbReference type="RuleBase" id="RU367018"/>
    </source>
</evidence>
<keyword evidence="1" id="KW-0479">Metal-binding</keyword>
<protein>
    <recommendedName>
        <fullName evidence="1">Protein FAR1-RELATED SEQUENCE</fullName>
    </recommendedName>
</protein>
<comment type="caution">
    <text evidence="2">The sequence shown here is derived from an EMBL/GenBank/DDBJ whole genome shotgun (WGS) entry which is preliminary data.</text>
</comment>
<keyword evidence="1" id="KW-0862">Zinc</keyword>
<organism evidence="2 3">
    <name type="scientific">Arachis hypogaea</name>
    <name type="common">Peanut</name>
    <dbReference type="NCBI Taxonomy" id="3818"/>
    <lineage>
        <taxon>Eukaryota</taxon>
        <taxon>Viridiplantae</taxon>
        <taxon>Streptophyta</taxon>
        <taxon>Embryophyta</taxon>
        <taxon>Tracheophyta</taxon>
        <taxon>Spermatophyta</taxon>
        <taxon>Magnoliopsida</taxon>
        <taxon>eudicotyledons</taxon>
        <taxon>Gunneridae</taxon>
        <taxon>Pentapetalae</taxon>
        <taxon>rosids</taxon>
        <taxon>fabids</taxon>
        <taxon>Fabales</taxon>
        <taxon>Fabaceae</taxon>
        <taxon>Papilionoideae</taxon>
        <taxon>50 kb inversion clade</taxon>
        <taxon>dalbergioids sensu lato</taxon>
        <taxon>Dalbergieae</taxon>
        <taxon>Pterocarpus clade</taxon>
        <taxon>Arachis</taxon>
    </lineage>
</organism>
<dbReference type="AlphaFoldDB" id="A0A445AYS2"/>
<evidence type="ECO:0000313" key="3">
    <source>
        <dbReference type="Proteomes" id="UP000289738"/>
    </source>
</evidence>
<proteinExistence type="inferred from homology"/>
<comment type="function">
    <text evidence="1">Putative transcription activator involved in regulating light control of development.</text>
</comment>
<dbReference type="InterPro" id="IPR031052">
    <property type="entry name" value="FHY3/FAR1"/>
</dbReference>